<dbReference type="OrthoDB" id="4505485at2759"/>
<organism evidence="2 3">
    <name type="scientific">Patellaria atrata CBS 101060</name>
    <dbReference type="NCBI Taxonomy" id="1346257"/>
    <lineage>
        <taxon>Eukaryota</taxon>
        <taxon>Fungi</taxon>
        <taxon>Dikarya</taxon>
        <taxon>Ascomycota</taxon>
        <taxon>Pezizomycotina</taxon>
        <taxon>Dothideomycetes</taxon>
        <taxon>Dothideomycetes incertae sedis</taxon>
        <taxon>Patellariales</taxon>
        <taxon>Patellariaceae</taxon>
        <taxon>Patellaria</taxon>
    </lineage>
</organism>
<gene>
    <name evidence="2" type="ORF">M501DRAFT_998539</name>
</gene>
<protein>
    <submittedName>
        <fullName evidence="2">Uncharacterized protein</fullName>
    </submittedName>
</protein>
<sequence>MATTLLEYLTQPNPLVNRDYAKTGSNTELEKEGQFEGSRPWEDFNYEHVIACFGDILQLPLPPQRFPPPSAISPDHLFIIDESSVTNILVKSNHTIVQCA</sequence>
<proteinExistence type="predicted"/>
<name>A0A9P4SG34_9PEZI</name>
<dbReference type="EMBL" id="MU006090">
    <property type="protein sequence ID" value="KAF2842271.1"/>
    <property type="molecule type" value="Genomic_DNA"/>
</dbReference>
<keyword evidence="3" id="KW-1185">Reference proteome</keyword>
<feature type="compositionally biased region" description="Basic and acidic residues" evidence="1">
    <location>
        <begin position="28"/>
        <end position="37"/>
    </location>
</feature>
<reference evidence="2" key="1">
    <citation type="journal article" date="2020" name="Stud. Mycol.">
        <title>101 Dothideomycetes genomes: a test case for predicting lifestyles and emergence of pathogens.</title>
        <authorList>
            <person name="Haridas S."/>
            <person name="Albert R."/>
            <person name="Binder M."/>
            <person name="Bloem J."/>
            <person name="Labutti K."/>
            <person name="Salamov A."/>
            <person name="Andreopoulos B."/>
            <person name="Baker S."/>
            <person name="Barry K."/>
            <person name="Bills G."/>
            <person name="Bluhm B."/>
            <person name="Cannon C."/>
            <person name="Castanera R."/>
            <person name="Culley D."/>
            <person name="Daum C."/>
            <person name="Ezra D."/>
            <person name="Gonzalez J."/>
            <person name="Henrissat B."/>
            <person name="Kuo A."/>
            <person name="Liang C."/>
            <person name="Lipzen A."/>
            <person name="Lutzoni F."/>
            <person name="Magnuson J."/>
            <person name="Mondo S."/>
            <person name="Nolan M."/>
            <person name="Ohm R."/>
            <person name="Pangilinan J."/>
            <person name="Park H.-J."/>
            <person name="Ramirez L."/>
            <person name="Alfaro M."/>
            <person name="Sun H."/>
            <person name="Tritt A."/>
            <person name="Yoshinaga Y."/>
            <person name="Zwiers L.-H."/>
            <person name="Turgeon B."/>
            <person name="Goodwin S."/>
            <person name="Spatafora J."/>
            <person name="Crous P."/>
            <person name="Grigoriev I."/>
        </authorList>
    </citation>
    <scope>NUCLEOTIDE SEQUENCE</scope>
    <source>
        <strain evidence="2">CBS 101060</strain>
    </source>
</reference>
<feature type="region of interest" description="Disordered" evidence="1">
    <location>
        <begin position="17"/>
        <end position="37"/>
    </location>
</feature>
<dbReference type="AlphaFoldDB" id="A0A9P4SG34"/>
<evidence type="ECO:0000313" key="3">
    <source>
        <dbReference type="Proteomes" id="UP000799429"/>
    </source>
</evidence>
<comment type="caution">
    <text evidence="2">The sequence shown here is derived from an EMBL/GenBank/DDBJ whole genome shotgun (WGS) entry which is preliminary data.</text>
</comment>
<evidence type="ECO:0000313" key="2">
    <source>
        <dbReference type="EMBL" id="KAF2842271.1"/>
    </source>
</evidence>
<dbReference type="Proteomes" id="UP000799429">
    <property type="component" value="Unassembled WGS sequence"/>
</dbReference>
<evidence type="ECO:0000256" key="1">
    <source>
        <dbReference type="SAM" id="MobiDB-lite"/>
    </source>
</evidence>
<accession>A0A9P4SG34</accession>